<accession>A0AC60Q7G7</accession>
<evidence type="ECO:0000313" key="2">
    <source>
        <dbReference type="Proteomes" id="UP000805193"/>
    </source>
</evidence>
<protein>
    <submittedName>
        <fullName evidence="1">Uncharacterized protein</fullName>
    </submittedName>
</protein>
<name>A0AC60Q7G7_IXOPE</name>
<reference evidence="1 2" key="1">
    <citation type="journal article" date="2020" name="Cell">
        <title>Large-Scale Comparative Analyses of Tick Genomes Elucidate Their Genetic Diversity and Vector Capacities.</title>
        <authorList>
            <consortium name="Tick Genome and Microbiome Consortium (TIGMIC)"/>
            <person name="Jia N."/>
            <person name="Wang J."/>
            <person name="Shi W."/>
            <person name="Du L."/>
            <person name="Sun Y."/>
            <person name="Zhan W."/>
            <person name="Jiang J.F."/>
            <person name="Wang Q."/>
            <person name="Zhang B."/>
            <person name="Ji P."/>
            <person name="Bell-Sakyi L."/>
            <person name="Cui X.M."/>
            <person name="Yuan T.T."/>
            <person name="Jiang B.G."/>
            <person name="Yang W.F."/>
            <person name="Lam T.T."/>
            <person name="Chang Q.C."/>
            <person name="Ding S.J."/>
            <person name="Wang X.J."/>
            <person name="Zhu J.G."/>
            <person name="Ruan X.D."/>
            <person name="Zhao L."/>
            <person name="Wei J.T."/>
            <person name="Ye R.Z."/>
            <person name="Que T.C."/>
            <person name="Du C.H."/>
            <person name="Zhou Y.H."/>
            <person name="Cheng J.X."/>
            <person name="Dai P.F."/>
            <person name="Guo W.B."/>
            <person name="Han X.H."/>
            <person name="Huang E.J."/>
            <person name="Li L.F."/>
            <person name="Wei W."/>
            <person name="Gao Y.C."/>
            <person name="Liu J.Z."/>
            <person name="Shao H.Z."/>
            <person name="Wang X."/>
            <person name="Wang C.C."/>
            <person name="Yang T.C."/>
            <person name="Huo Q.B."/>
            <person name="Li W."/>
            <person name="Chen H.Y."/>
            <person name="Chen S.E."/>
            <person name="Zhou L.G."/>
            <person name="Ni X.B."/>
            <person name="Tian J.H."/>
            <person name="Sheng Y."/>
            <person name="Liu T."/>
            <person name="Pan Y.S."/>
            <person name="Xia L.Y."/>
            <person name="Li J."/>
            <person name="Zhao F."/>
            <person name="Cao W.C."/>
        </authorList>
    </citation>
    <scope>NUCLEOTIDE SEQUENCE [LARGE SCALE GENOMIC DNA]</scope>
    <source>
        <strain evidence="1">Iper-2018</strain>
    </source>
</reference>
<proteinExistence type="predicted"/>
<gene>
    <name evidence="1" type="ORF">HPB47_024074</name>
</gene>
<sequence>MPRVLTPPTASDPEVVHIGLTLWQAGQLRAYQNTSCLITGQCSALPLPRALCSLPLPWVFVACYLCHKSRLLHPTAVSSLQRLCWACPPQLNLSDKLCQCPNLTMAEARLQGRIHEDAIKARATVFLCRTRPHSAVPFQGKESTLSSALVGESVVFQGAGMALVSLLQSQRGRNGWMRAMPCPTHPLPLLLGQAVAGACSPVPRAYPKPHPKPCPKRRRQWMIASTPHPGDVAVEGRIRGLSPDHVSGPSPEPTSRSPPPRTSVVAHFPRKSPLRHPSSSVVPASLVPAVAAHQTGGSLLSPIVGGLSLVLPSGSAVARAGPRAPTLSGAGRELQRETAHDEDRRLLPVWCAATAGTREAGTTDDGGWRSGLLRGERATTDVRAGGDRAAGSGDGPVTWSGLRLRIRPSTATSTGCEFSDWREAEQGKEHVHFLFHNGPKRPPDKDVLTRYYYCRRSGSFQSTSQGKRQLKTQGSCKTNVQCLATIQATEKDGKVTVEYQAEHYGHPKELKHQRLSTTEKEALADKLKQGIPALKVLINARSSAGSEMGRLHLLSMKDISNISVKHEILSKERRHKNQFKSVAMWVEELNKQSDSPVLYFDIEEGKEKKTFELALMTVPQRELLTKLDPKFLCIDSTHNTNGHNLQLTTLMPVAED</sequence>
<dbReference type="EMBL" id="JABSTQ010009456">
    <property type="protein sequence ID" value="KAG0428977.1"/>
    <property type="molecule type" value="Genomic_DNA"/>
</dbReference>
<evidence type="ECO:0000313" key="1">
    <source>
        <dbReference type="EMBL" id="KAG0428977.1"/>
    </source>
</evidence>
<keyword evidence="2" id="KW-1185">Reference proteome</keyword>
<comment type="caution">
    <text evidence="1">The sequence shown here is derived from an EMBL/GenBank/DDBJ whole genome shotgun (WGS) entry which is preliminary data.</text>
</comment>
<organism evidence="1 2">
    <name type="scientific">Ixodes persulcatus</name>
    <name type="common">Taiga tick</name>
    <dbReference type="NCBI Taxonomy" id="34615"/>
    <lineage>
        <taxon>Eukaryota</taxon>
        <taxon>Metazoa</taxon>
        <taxon>Ecdysozoa</taxon>
        <taxon>Arthropoda</taxon>
        <taxon>Chelicerata</taxon>
        <taxon>Arachnida</taxon>
        <taxon>Acari</taxon>
        <taxon>Parasitiformes</taxon>
        <taxon>Ixodida</taxon>
        <taxon>Ixodoidea</taxon>
        <taxon>Ixodidae</taxon>
        <taxon>Ixodinae</taxon>
        <taxon>Ixodes</taxon>
    </lineage>
</organism>
<dbReference type="Proteomes" id="UP000805193">
    <property type="component" value="Unassembled WGS sequence"/>
</dbReference>